<keyword evidence="3" id="KW-1185">Reference proteome</keyword>
<organism evidence="3">
    <name type="scientific">Chlorella variabilis</name>
    <name type="common">Green alga</name>
    <dbReference type="NCBI Taxonomy" id="554065"/>
    <lineage>
        <taxon>Eukaryota</taxon>
        <taxon>Viridiplantae</taxon>
        <taxon>Chlorophyta</taxon>
        <taxon>core chlorophytes</taxon>
        <taxon>Trebouxiophyceae</taxon>
        <taxon>Chlorellales</taxon>
        <taxon>Chlorellaceae</taxon>
        <taxon>Chlorella clade</taxon>
        <taxon>Chlorella</taxon>
    </lineage>
</organism>
<feature type="region of interest" description="Disordered" evidence="1">
    <location>
        <begin position="122"/>
        <end position="143"/>
    </location>
</feature>
<evidence type="ECO:0000256" key="1">
    <source>
        <dbReference type="SAM" id="MobiDB-lite"/>
    </source>
</evidence>
<dbReference type="InterPro" id="IPR032710">
    <property type="entry name" value="NTF2-like_dom_sf"/>
</dbReference>
<protein>
    <submittedName>
        <fullName evidence="2">Expressed protein</fullName>
    </submittedName>
</protein>
<sequence>MTSPQMLNLTLEYFEELMSKGNTEVCSKILDARVHHKDMVGGRRGGKEYKEYIKDLKRAYPAIWVRPTQFGVVDNRTLFVAFEGRATGHTPLFKGVDLFYFNDSATKITEIEVYRSNWLGAQGHEERKKQSQRQQGEPPRMKQRRHVAAAVRPQQPRGTRCAVAVAAQTNGAATSSSPFIGAPQQQHVIKMVNLVHTYFDTLLTQGDLGVLTEILEQSISHKDMVRNIGRVGLKEYTSYLTELHKTYPDYYVKPTQFGIVDNRSMFVSFEGQVSAKTPKFVGVDVFLFNSDASKIREVQVYRSNWLGAQGHEERKKLAQAAARVGEAQAVQRGQMPEFSERATFFDVWPVGTAPCPLVDVHRPFQGPVLLLMSLPPQPTMLAYLQSRPLLLHYPLEHIPLAPHLVMSCIEWPSLNAGKPDTPWTSYPQRTTRSRSPMTSAGTLCSSVTAGPCRVQQACHASLRGSSSFTPRVVFRSAATRSASRSAALRVVAFRFDPHNTKEASAIQDWRVKQMVELAHTYLIEYLTNKRAELADRIFDDEVVHKDVVWDPTHPTVGVDGMKHYLADLQTAFPDFWVEVDQYATVDTNAIMVTYSGAATNLGQYHNHKPTHHASSFEGTNMFKFNHDRSKITEIHVYRSAFAEDVNEMGERVLAEEGGFRELRLQRLV</sequence>
<dbReference type="AlphaFoldDB" id="E1ZQE3"/>
<accession>E1ZQE3</accession>
<dbReference type="SUPFAM" id="SSF54427">
    <property type="entry name" value="NTF2-like"/>
    <property type="match status" value="3"/>
</dbReference>
<dbReference type="RefSeq" id="XP_005844112.1">
    <property type="nucleotide sequence ID" value="XM_005844050.1"/>
</dbReference>
<dbReference type="InParanoid" id="E1ZQE3"/>
<dbReference type="Proteomes" id="UP000008141">
    <property type="component" value="Unassembled WGS sequence"/>
</dbReference>
<evidence type="ECO:0000313" key="3">
    <source>
        <dbReference type="Proteomes" id="UP000008141"/>
    </source>
</evidence>
<reference evidence="2 3" key="1">
    <citation type="journal article" date="2010" name="Plant Cell">
        <title>The Chlorella variabilis NC64A genome reveals adaptation to photosymbiosis, coevolution with viruses, and cryptic sex.</title>
        <authorList>
            <person name="Blanc G."/>
            <person name="Duncan G."/>
            <person name="Agarkova I."/>
            <person name="Borodovsky M."/>
            <person name="Gurnon J."/>
            <person name="Kuo A."/>
            <person name="Lindquist E."/>
            <person name="Lucas S."/>
            <person name="Pangilinan J."/>
            <person name="Polle J."/>
            <person name="Salamov A."/>
            <person name="Terry A."/>
            <person name="Yamada T."/>
            <person name="Dunigan D.D."/>
            <person name="Grigoriev I.V."/>
            <person name="Claverie J.M."/>
            <person name="Van Etten J.L."/>
        </authorList>
    </citation>
    <scope>NUCLEOTIDE SEQUENCE [LARGE SCALE GENOMIC DNA]</scope>
    <source>
        <strain evidence="2 3">NC64A</strain>
    </source>
</reference>
<dbReference type="InterPro" id="IPR009959">
    <property type="entry name" value="Cyclase_SnoaL-like"/>
</dbReference>
<dbReference type="KEGG" id="cvr:CHLNCDRAFT_59070"/>
<evidence type="ECO:0000313" key="2">
    <source>
        <dbReference type="EMBL" id="EFN52010.1"/>
    </source>
</evidence>
<dbReference type="eggNOG" id="ENOG502T021">
    <property type="taxonomic scope" value="Eukaryota"/>
</dbReference>
<dbReference type="Pfam" id="PF07366">
    <property type="entry name" value="SnoaL"/>
    <property type="match status" value="1"/>
</dbReference>
<proteinExistence type="predicted"/>
<dbReference type="GeneID" id="17351436"/>
<dbReference type="PANTHER" id="PTHR38436">
    <property type="entry name" value="POLYKETIDE CYCLASE SNOAL-LIKE DOMAIN"/>
    <property type="match status" value="1"/>
</dbReference>
<dbReference type="PANTHER" id="PTHR38436:SF1">
    <property type="entry name" value="ESTER CYCLASE"/>
    <property type="match status" value="1"/>
</dbReference>
<dbReference type="GO" id="GO:0030638">
    <property type="term" value="P:polyketide metabolic process"/>
    <property type="evidence" value="ECO:0007669"/>
    <property type="project" value="InterPro"/>
</dbReference>
<dbReference type="EMBL" id="GL433859">
    <property type="protein sequence ID" value="EFN52010.1"/>
    <property type="molecule type" value="Genomic_DNA"/>
</dbReference>
<dbReference type="OrthoDB" id="3657563at2759"/>
<dbReference type="Gene3D" id="3.10.450.50">
    <property type="match status" value="2"/>
</dbReference>
<name>E1ZQE3_CHLVA</name>
<gene>
    <name evidence="2" type="ORF">CHLNCDRAFT_59070</name>
</gene>